<keyword evidence="2 7" id="KW-0813">Transport</keyword>
<proteinExistence type="inferred from homology"/>
<dbReference type="InterPro" id="IPR037066">
    <property type="entry name" value="Plug_dom_sf"/>
</dbReference>
<keyword evidence="4 7" id="KW-0812">Transmembrane</keyword>
<dbReference type="Pfam" id="PF07715">
    <property type="entry name" value="Plug"/>
    <property type="match status" value="1"/>
</dbReference>
<reference evidence="9 10" key="1">
    <citation type="submission" date="2017-04" db="EMBL/GenBank/DDBJ databases">
        <authorList>
            <person name="Afonso C.L."/>
            <person name="Miller P.J."/>
            <person name="Scott M.A."/>
            <person name="Spackman E."/>
            <person name="Goraichik I."/>
            <person name="Dimitrov K.M."/>
            <person name="Suarez D.L."/>
            <person name="Swayne D.E."/>
        </authorList>
    </citation>
    <scope>NUCLEOTIDE SEQUENCE [LARGE SCALE GENOMIC DNA]</scope>
    <source>
        <strain evidence="9 10">DSM 19625</strain>
    </source>
</reference>
<dbReference type="SUPFAM" id="SSF49464">
    <property type="entry name" value="Carboxypeptidase regulatory domain-like"/>
    <property type="match status" value="1"/>
</dbReference>
<keyword evidence="10" id="KW-1185">Reference proteome</keyword>
<comment type="subcellular location">
    <subcellularLocation>
        <location evidence="1 7">Cell outer membrane</location>
        <topology evidence="1 7">Multi-pass membrane protein</topology>
    </subcellularLocation>
</comment>
<evidence type="ECO:0000256" key="7">
    <source>
        <dbReference type="PROSITE-ProRule" id="PRU01360"/>
    </source>
</evidence>
<dbReference type="InterPro" id="IPR036942">
    <property type="entry name" value="Beta-barrel_TonB_sf"/>
</dbReference>
<dbReference type="RefSeq" id="WP_084286998.1">
    <property type="nucleotide sequence ID" value="NZ_FWYB01000001.1"/>
</dbReference>
<evidence type="ECO:0000313" key="9">
    <source>
        <dbReference type="EMBL" id="SMC57968.1"/>
    </source>
</evidence>
<accession>A0A1W2ACK6</accession>
<dbReference type="SMART" id="SM00965">
    <property type="entry name" value="STN"/>
    <property type="match status" value="1"/>
</dbReference>
<dbReference type="GO" id="GO:0009279">
    <property type="term" value="C:cell outer membrane"/>
    <property type="evidence" value="ECO:0007669"/>
    <property type="project" value="UniProtKB-SubCell"/>
</dbReference>
<feature type="domain" description="Secretin/TonB short N-terminal" evidence="8">
    <location>
        <begin position="57"/>
        <end position="108"/>
    </location>
</feature>
<dbReference type="Gene3D" id="2.60.40.1120">
    <property type="entry name" value="Carboxypeptidase-like, regulatory domain"/>
    <property type="match status" value="1"/>
</dbReference>
<dbReference type="OrthoDB" id="9768177at2"/>
<protein>
    <submittedName>
        <fullName evidence="9">TonB-linked outer membrane protein, SusC/RagA family</fullName>
    </submittedName>
</protein>
<dbReference type="Gene3D" id="3.55.50.30">
    <property type="match status" value="1"/>
</dbReference>
<sequence length="1191" mass="131182">MNYFYRTICVLIYGVMFLTIFLQPALAQQKNEDKVNINIRNGKLEEIIQAVMKQTSVKIVYNQELVQKSPRQTFIAKNEPLKSVMKRLLKGSALTFVMMDKVMVIAPKEEDDEAAQISNTVKGMVQDDKGNPIPAVTVNVTGTPSTTFTNEKGTFSILLEEGKSLTFSSVGFQKKTIRPKSGEMITVRLESELNEMEEFVVTGYQTVNKRLSASSTYTLKGTEVKEPGATNIVSMLQGKVPGLSVAKNSGSPNAIPSMRMRGTSTLIGNANPIIVVDGIIRENPNAINPDNLLGVEPSSRDMYLMKDGILSKASLTGNSISGLNVNDVESITFLKDASATAIYGTRAANGVIVITTKKGKAGKPEISYSSTLGTSRRPQYSDMQLMNSQQRVRFSREMYQDGYTYQSVPINMGYEGAFMDLMNKKITEGQFQKTVADLEKLNTDWFGILFQNTLNVSQHLSLSGGSEKTSYYSSASYEDNKGTAKEDRLREGSVSVAINSQLNRKLTLNFNLNGSQRFSSGYFSVNPLDYAIQTSRAISPSLVYPSIKEDSFGFVTPLDYNILNEIEQTGSSVKNSQLASSLSLNYLVLRGLTLTSLASGNVNALNSEQYATELSNYVALSRGYNYGSVAPGSVMELNSILPFGGVLLPSNSSVYGYTLRNMAEFNRSIFTENDVFNIVAGQEIRSVKNDGLDNLLPGYLRDRGEGFSMVPNSIPMISPKRTNTLNNFMSLFATASYSYANKYIVNGNIRTDASNRFGQFANQRFLPVWSIAGRWNISSEKWLQNSKIINDLGLKASYGFQGNVISSVGPDLILSIPDVNSALNGGANEFYLNIKSLPYPGLRWEKTKSLNLEMNGSLFNSFLNFNMAYYRKRTTDAITRKFIPLEYGVPIMLVNGGNIKNYGYEMLLGMNLIRRKNLNWRMSVNSAKNFNTLEKGTIETTSSIIADYLSGAVLVEGQSINTFYVFSFKGLNPKTGVPMFKGIDEDGVVPKGSFIDFLKPAGSRDAKISGGLNTSVDYSAFSLGMSFAFKLGSKRLRNPVYKASDVSIPMTQENLPAILEERWRKPGDEAFTDIPAFPKNNGLQGEGFVVMTNETGSTTSSMSRYDMYNHSDANLVSGSFLRCNAINFSYRLADNLVKRMKLKQVSVSGTASNLFVIADKKLRGQDPEIDGVGTTALPISKIFSLGLNVIF</sequence>
<dbReference type="SUPFAM" id="SSF56935">
    <property type="entry name" value="Porins"/>
    <property type="match status" value="1"/>
</dbReference>
<evidence type="ECO:0000313" key="10">
    <source>
        <dbReference type="Proteomes" id="UP000192678"/>
    </source>
</evidence>
<dbReference type="STRING" id="475255.SAMN04488101_101427"/>
<organism evidence="9 10">
    <name type="scientific">Pedobacter nyackensis</name>
    <dbReference type="NCBI Taxonomy" id="475255"/>
    <lineage>
        <taxon>Bacteria</taxon>
        <taxon>Pseudomonadati</taxon>
        <taxon>Bacteroidota</taxon>
        <taxon>Sphingobacteriia</taxon>
        <taxon>Sphingobacteriales</taxon>
        <taxon>Sphingobacteriaceae</taxon>
        <taxon>Pedobacter</taxon>
    </lineage>
</organism>
<evidence type="ECO:0000256" key="2">
    <source>
        <dbReference type="ARBA" id="ARBA00022448"/>
    </source>
</evidence>
<gene>
    <name evidence="9" type="ORF">SAMN04488101_101427</name>
</gene>
<comment type="similarity">
    <text evidence="7">Belongs to the TonB-dependent receptor family.</text>
</comment>
<dbReference type="Gene3D" id="2.40.170.20">
    <property type="entry name" value="TonB-dependent receptor, beta-barrel domain"/>
    <property type="match status" value="1"/>
</dbReference>
<dbReference type="InterPro" id="IPR008969">
    <property type="entry name" value="CarboxyPept-like_regulatory"/>
</dbReference>
<dbReference type="InterPro" id="IPR023997">
    <property type="entry name" value="TonB-dep_OMP_SusC/RagA_CS"/>
</dbReference>
<dbReference type="NCBIfam" id="TIGR04056">
    <property type="entry name" value="OMP_RagA_SusC"/>
    <property type="match status" value="1"/>
</dbReference>
<dbReference type="EMBL" id="FWYB01000001">
    <property type="protein sequence ID" value="SMC57968.1"/>
    <property type="molecule type" value="Genomic_DNA"/>
</dbReference>
<dbReference type="Gene3D" id="2.170.130.10">
    <property type="entry name" value="TonB-dependent receptor, plug domain"/>
    <property type="match status" value="1"/>
</dbReference>
<dbReference type="InterPro" id="IPR039426">
    <property type="entry name" value="TonB-dep_rcpt-like"/>
</dbReference>
<dbReference type="InterPro" id="IPR023996">
    <property type="entry name" value="TonB-dep_OMP_SusC/RagA"/>
</dbReference>
<keyword evidence="3 7" id="KW-1134">Transmembrane beta strand</keyword>
<dbReference type="Pfam" id="PF13715">
    <property type="entry name" value="CarbopepD_reg_2"/>
    <property type="match status" value="1"/>
</dbReference>
<evidence type="ECO:0000256" key="5">
    <source>
        <dbReference type="ARBA" id="ARBA00023136"/>
    </source>
</evidence>
<evidence type="ECO:0000256" key="1">
    <source>
        <dbReference type="ARBA" id="ARBA00004571"/>
    </source>
</evidence>
<keyword evidence="5 7" id="KW-0472">Membrane</keyword>
<evidence type="ECO:0000256" key="6">
    <source>
        <dbReference type="ARBA" id="ARBA00023237"/>
    </source>
</evidence>
<dbReference type="InterPro" id="IPR012910">
    <property type="entry name" value="Plug_dom"/>
</dbReference>
<dbReference type="NCBIfam" id="TIGR04057">
    <property type="entry name" value="SusC_RagA_signa"/>
    <property type="match status" value="1"/>
</dbReference>
<dbReference type="PROSITE" id="PS52016">
    <property type="entry name" value="TONB_DEPENDENT_REC_3"/>
    <property type="match status" value="1"/>
</dbReference>
<dbReference type="AlphaFoldDB" id="A0A1W2ACK6"/>
<evidence type="ECO:0000256" key="3">
    <source>
        <dbReference type="ARBA" id="ARBA00022452"/>
    </source>
</evidence>
<dbReference type="Proteomes" id="UP000192678">
    <property type="component" value="Unassembled WGS sequence"/>
</dbReference>
<keyword evidence="6 7" id="KW-0998">Cell outer membrane</keyword>
<evidence type="ECO:0000259" key="8">
    <source>
        <dbReference type="SMART" id="SM00965"/>
    </source>
</evidence>
<evidence type="ECO:0000256" key="4">
    <source>
        <dbReference type="ARBA" id="ARBA00022692"/>
    </source>
</evidence>
<dbReference type="InterPro" id="IPR011662">
    <property type="entry name" value="Secretin/TonB_short_N"/>
</dbReference>
<name>A0A1W2ACK6_9SPHI</name>